<protein>
    <recommendedName>
        <fullName evidence="3">HTH CENPB-type domain-containing protein</fullName>
    </recommendedName>
</protein>
<evidence type="ECO:0000256" key="1">
    <source>
        <dbReference type="ARBA" id="ARBA00004123"/>
    </source>
</evidence>
<organism evidence="4 5">
    <name type="scientific">Rhipicephalus microplus</name>
    <name type="common">Cattle tick</name>
    <name type="synonym">Boophilus microplus</name>
    <dbReference type="NCBI Taxonomy" id="6941"/>
    <lineage>
        <taxon>Eukaryota</taxon>
        <taxon>Metazoa</taxon>
        <taxon>Ecdysozoa</taxon>
        <taxon>Arthropoda</taxon>
        <taxon>Chelicerata</taxon>
        <taxon>Arachnida</taxon>
        <taxon>Acari</taxon>
        <taxon>Parasitiformes</taxon>
        <taxon>Ixodida</taxon>
        <taxon>Ixodoidea</taxon>
        <taxon>Ixodidae</taxon>
        <taxon>Rhipicephalinae</taxon>
        <taxon>Rhipicephalus</taxon>
        <taxon>Boophilus</taxon>
    </lineage>
</organism>
<reference evidence="4" key="2">
    <citation type="submission" date="2021-09" db="EMBL/GenBank/DDBJ databases">
        <authorList>
            <person name="Jia N."/>
            <person name="Wang J."/>
            <person name="Shi W."/>
            <person name="Du L."/>
            <person name="Sun Y."/>
            <person name="Zhan W."/>
            <person name="Jiang J."/>
            <person name="Wang Q."/>
            <person name="Zhang B."/>
            <person name="Ji P."/>
            <person name="Sakyi L.B."/>
            <person name="Cui X."/>
            <person name="Yuan T."/>
            <person name="Jiang B."/>
            <person name="Yang W."/>
            <person name="Lam T.T.-Y."/>
            <person name="Chang Q."/>
            <person name="Ding S."/>
            <person name="Wang X."/>
            <person name="Zhu J."/>
            <person name="Ruan X."/>
            <person name="Zhao L."/>
            <person name="Wei J."/>
            <person name="Que T."/>
            <person name="Du C."/>
            <person name="Cheng J."/>
            <person name="Dai P."/>
            <person name="Han X."/>
            <person name="Huang E."/>
            <person name="Gao Y."/>
            <person name="Liu J."/>
            <person name="Shao H."/>
            <person name="Ye R."/>
            <person name="Li L."/>
            <person name="Wei W."/>
            <person name="Wang X."/>
            <person name="Wang C."/>
            <person name="Huo Q."/>
            <person name="Li W."/>
            <person name="Guo W."/>
            <person name="Chen H."/>
            <person name="Chen S."/>
            <person name="Zhou L."/>
            <person name="Zhou L."/>
            <person name="Ni X."/>
            <person name="Tian J."/>
            <person name="Zhou Y."/>
            <person name="Sheng Y."/>
            <person name="Liu T."/>
            <person name="Pan Y."/>
            <person name="Xia L."/>
            <person name="Li J."/>
            <person name="Zhao F."/>
            <person name="Cao W."/>
        </authorList>
    </citation>
    <scope>NUCLEOTIDE SEQUENCE</scope>
    <source>
        <strain evidence="4">Rmic-2018</strain>
        <tissue evidence="4">Larvae</tissue>
    </source>
</reference>
<dbReference type="GO" id="GO:0005634">
    <property type="term" value="C:nucleus"/>
    <property type="evidence" value="ECO:0007669"/>
    <property type="project" value="UniProtKB-SubCell"/>
</dbReference>
<dbReference type="Proteomes" id="UP000821866">
    <property type="component" value="Chromosome 4"/>
</dbReference>
<sequence length="155" mass="17897">MGKYTSYTAGFKLKAGQYALEHGNRAASRHFGVGETSIRYWRDQEKKLKVTKKTRRAFRGAKTGRYPNVEKQLVRHMRELRQDGCAVSLDIVQTEARRIARAQGIKAKEFKASSGWTTRFMWRHGLALRRRTTLCQRLPAAHEDKVADFHSFVVN</sequence>
<evidence type="ECO:0000259" key="3">
    <source>
        <dbReference type="PROSITE" id="PS51253"/>
    </source>
</evidence>
<evidence type="ECO:0000256" key="2">
    <source>
        <dbReference type="ARBA" id="ARBA00023125"/>
    </source>
</evidence>
<dbReference type="EMBL" id="JABSTU010000006">
    <property type="protein sequence ID" value="KAH8028036.1"/>
    <property type="molecule type" value="Genomic_DNA"/>
</dbReference>
<keyword evidence="5" id="KW-1185">Reference proteome</keyword>
<proteinExistence type="predicted"/>
<dbReference type="Pfam" id="PF03221">
    <property type="entry name" value="HTH_Tnp_Tc5"/>
    <property type="match status" value="1"/>
</dbReference>
<dbReference type="SUPFAM" id="SSF46689">
    <property type="entry name" value="Homeodomain-like"/>
    <property type="match status" value="1"/>
</dbReference>
<accession>A0A9J6E176</accession>
<dbReference type="PROSITE" id="PS51253">
    <property type="entry name" value="HTH_CENPB"/>
    <property type="match status" value="1"/>
</dbReference>
<evidence type="ECO:0000313" key="5">
    <source>
        <dbReference type="Proteomes" id="UP000821866"/>
    </source>
</evidence>
<evidence type="ECO:0000313" key="4">
    <source>
        <dbReference type="EMBL" id="KAH8028036.1"/>
    </source>
</evidence>
<dbReference type="SMART" id="SM00674">
    <property type="entry name" value="CENPB"/>
    <property type="match status" value="1"/>
</dbReference>
<comment type="subcellular location">
    <subcellularLocation>
        <location evidence="1">Nucleus</location>
    </subcellularLocation>
</comment>
<comment type="caution">
    <text evidence="4">The sequence shown here is derived from an EMBL/GenBank/DDBJ whole genome shotgun (WGS) entry which is preliminary data.</text>
</comment>
<feature type="domain" description="HTH CENPB-type" evidence="3">
    <location>
        <begin position="57"/>
        <end position="130"/>
    </location>
</feature>
<dbReference type="AlphaFoldDB" id="A0A9J6E176"/>
<dbReference type="InterPro" id="IPR006600">
    <property type="entry name" value="HTH_CenpB_DNA-bd_dom"/>
</dbReference>
<keyword evidence="2" id="KW-0238">DNA-binding</keyword>
<dbReference type="Gene3D" id="1.10.10.60">
    <property type="entry name" value="Homeodomain-like"/>
    <property type="match status" value="1"/>
</dbReference>
<gene>
    <name evidence="4" type="ORF">HPB51_012622</name>
</gene>
<reference evidence="4" key="1">
    <citation type="journal article" date="2020" name="Cell">
        <title>Large-Scale Comparative Analyses of Tick Genomes Elucidate Their Genetic Diversity and Vector Capacities.</title>
        <authorList>
            <consortium name="Tick Genome and Microbiome Consortium (TIGMIC)"/>
            <person name="Jia N."/>
            <person name="Wang J."/>
            <person name="Shi W."/>
            <person name="Du L."/>
            <person name="Sun Y."/>
            <person name="Zhan W."/>
            <person name="Jiang J.F."/>
            <person name="Wang Q."/>
            <person name="Zhang B."/>
            <person name="Ji P."/>
            <person name="Bell-Sakyi L."/>
            <person name="Cui X.M."/>
            <person name="Yuan T.T."/>
            <person name="Jiang B.G."/>
            <person name="Yang W.F."/>
            <person name="Lam T.T."/>
            <person name="Chang Q.C."/>
            <person name="Ding S.J."/>
            <person name="Wang X.J."/>
            <person name="Zhu J.G."/>
            <person name="Ruan X.D."/>
            <person name="Zhao L."/>
            <person name="Wei J.T."/>
            <person name="Ye R.Z."/>
            <person name="Que T.C."/>
            <person name="Du C.H."/>
            <person name="Zhou Y.H."/>
            <person name="Cheng J.X."/>
            <person name="Dai P.F."/>
            <person name="Guo W.B."/>
            <person name="Han X.H."/>
            <person name="Huang E.J."/>
            <person name="Li L.F."/>
            <person name="Wei W."/>
            <person name="Gao Y.C."/>
            <person name="Liu J.Z."/>
            <person name="Shao H.Z."/>
            <person name="Wang X."/>
            <person name="Wang C.C."/>
            <person name="Yang T.C."/>
            <person name="Huo Q.B."/>
            <person name="Li W."/>
            <person name="Chen H.Y."/>
            <person name="Chen S.E."/>
            <person name="Zhou L.G."/>
            <person name="Ni X.B."/>
            <person name="Tian J.H."/>
            <person name="Sheng Y."/>
            <person name="Liu T."/>
            <person name="Pan Y.S."/>
            <person name="Xia L.Y."/>
            <person name="Li J."/>
            <person name="Zhao F."/>
            <person name="Cao W.C."/>
        </authorList>
    </citation>
    <scope>NUCLEOTIDE SEQUENCE</scope>
    <source>
        <strain evidence="4">Rmic-2018</strain>
    </source>
</reference>
<name>A0A9J6E176_RHIMP</name>
<dbReference type="InterPro" id="IPR009057">
    <property type="entry name" value="Homeodomain-like_sf"/>
</dbReference>
<dbReference type="GO" id="GO:0003677">
    <property type="term" value="F:DNA binding"/>
    <property type="evidence" value="ECO:0007669"/>
    <property type="project" value="UniProtKB-KW"/>
</dbReference>